<evidence type="ECO:0000313" key="3">
    <source>
        <dbReference type="Proteomes" id="UP000018144"/>
    </source>
</evidence>
<feature type="compositionally biased region" description="Low complexity" evidence="1">
    <location>
        <begin position="374"/>
        <end position="389"/>
    </location>
</feature>
<dbReference type="Proteomes" id="UP000018144">
    <property type="component" value="Unassembled WGS sequence"/>
</dbReference>
<evidence type="ECO:0000256" key="1">
    <source>
        <dbReference type="SAM" id="MobiDB-lite"/>
    </source>
</evidence>
<accession>U4LQH5</accession>
<dbReference type="OMA" id="KVVFRWK"/>
<dbReference type="OrthoDB" id="3357341at2759"/>
<keyword evidence="3" id="KW-1185">Reference proteome</keyword>
<feature type="region of interest" description="Disordered" evidence="1">
    <location>
        <begin position="320"/>
        <end position="453"/>
    </location>
</feature>
<proteinExistence type="predicted"/>
<evidence type="ECO:0000313" key="2">
    <source>
        <dbReference type="EMBL" id="CCX29561.1"/>
    </source>
</evidence>
<feature type="compositionally biased region" description="Basic and acidic residues" evidence="1">
    <location>
        <begin position="270"/>
        <end position="286"/>
    </location>
</feature>
<sequence length="453" mass="50850">MPLDENFPTYYFHPLSPTETAIKFTISGSPPQQDYTLLRGDVANTYSLSLHDAHFPTILYATLSSTVSLTPESPPRIVLPKEFTINLHSPDHSITFTRHASILGDSWEFTLPCHCFPQPTNSALDTVYAPPVLDILKFRIKKEGGIISRPQLCCVLAGEGNEPDTVLGMYSLGKNEMVVYESNFRRVELEDRKGLEILMVLGCRVVSEVYGNDTMRVFNVPQQEGKRRPSAGRATTGTPAPIVGQQPVPVNQAPMAPTSAPLQQQRRQLSFKEEEARRKKAAEEEAKKIAAEQAAIREMLRREQEAEQQRIAAETERLRREEARRLEMQRRQSVPQARHPQQQHYPPQPPRPGVFQQSQSHQRIPQMPAPPNQQPRRLQSQQVLRQSVPGASSRGSQSAVGLTPQGQGQKKVDRRKSFLGLFSSGDGVKEEPSKKPQKPQKPQTNGKLVKRSK</sequence>
<protein>
    <submittedName>
        <fullName evidence="2">Uncharacterized protein</fullName>
    </submittedName>
</protein>
<feature type="region of interest" description="Disordered" evidence="1">
    <location>
        <begin position="221"/>
        <end position="286"/>
    </location>
</feature>
<dbReference type="AlphaFoldDB" id="U4LQH5"/>
<name>U4LQH5_PYROM</name>
<gene>
    <name evidence="2" type="ORF">PCON_05632</name>
</gene>
<dbReference type="eggNOG" id="ENOG502S0DI">
    <property type="taxonomic scope" value="Eukaryota"/>
</dbReference>
<organism evidence="2 3">
    <name type="scientific">Pyronema omphalodes (strain CBS 100304)</name>
    <name type="common">Pyronema confluens</name>
    <dbReference type="NCBI Taxonomy" id="1076935"/>
    <lineage>
        <taxon>Eukaryota</taxon>
        <taxon>Fungi</taxon>
        <taxon>Dikarya</taxon>
        <taxon>Ascomycota</taxon>
        <taxon>Pezizomycotina</taxon>
        <taxon>Pezizomycetes</taxon>
        <taxon>Pezizales</taxon>
        <taxon>Pyronemataceae</taxon>
        <taxon>Pyronema</taxon>
    </lineage>
</organism>
<feature type="compositionally biased region" description="Polar residues" evidence="1">
    <location>
        <begin position="393"/>
        <end position="408"/>
    </location>
</feature>
<feature type="compositionally biased region" description="Low complexity" evidence="1">
    <location>
        <begin position="335"/>
        <end position="345"/>
    </location>
</feature>
<reference evidence="2 3" key="1">
    <citation type="journal article" date="2013" name="PLoS Genet.">
        <title>The genome and development-dependent transcriptomes of Pyronema confluens: a window into fungal evolution.</title>
        <authorList>
            <person name="Traeger S."/>
            <person name="Altegoer F."/>
            <person name="Freitag M."/>
            <person name="Gabaldon T."/>
            <person name="Kempken F."/>
            <person name="Kumar A."/>
            <person name="Marcet-Houben M."/>
            <person name="Poggeler S."/>
            <person name="Stajich J.E."/>
            <person name="Nowrousian M."/>
        </authorList>
    </citation>
    <scope>NUCLEOTIDE SEQUENCE [LARGE SCALE GENOMIC DNA]</scope>
    <source>
        <strain evidence="3">CBS 100304</strain>
        <tissue evidence="2">Vegetative mycelium</tissue>
    </source>
</reference>
<feature type="compositionally biased region" description="Basic and acidic residues" evidence="1">
    <location>
        <begin position="320"/>
        <end position="330"/>
    </location>
</feature>
<dbReference type="EMBL" id="HF935279">
    <property type="protein sequence ID" value="CCX29561.1"/>
    <property type="molecule type" value="Genomic_DNA"/>
</dbReference>
<dbReference type="STRING" id="1076935.U4LQH5"/>